<evidence type="ECO:0000313" key="2">
    <source>
        <dbReference type="EMBL" id="CPR19134.1"/>
    </source>
</evidence>
<reference evidence="3" key="1">
    <citation type="submission" date="2015-02" db="EMBL/GenBank/DDBJ databases">
        <authorList>
            <person name="Chooi Y.-H."/>
        </authorList>
    </citation>
    <scope>NUCLEOTIDE SEQUENCE [LARGE SCALE GENOMIC DNA]</scope>
    <source>
        <strain evidence="3">strain Y</strain>
    </source>
</reference>
<feature type="transmembrane region" description="Helical" evidence="1">
    <location>
        <begin position="32"/>
        <end position="54"/>
    </location>
</feature>
<keyword evidence="1" id="KW-0472">Membrane</keyword>
<protein>
    <submittedName>
        <fullName evidence="2">Uncharacterized protein</fullName>
    </submittedName>
</protein>
<name>A0A0D6JG28_9HYPH</name>
<dbReference type="EMBL" id="LN829119">
    <property type="protein sequence ID" value="CPR19134.1"/>
    <property type="molecule type" value="Genomic_DNA"/>
</dbReference>
<evidence type="ECO:0000313" key="3">
    <source>
        <dbReference type="Proteomes" id="UP000033187"/>
    </source>
</evidence>
<organism evidence="2 3">
    <name type="scientific">Candidatus Filomicrobium marinum</name>
    <dbReference type="NCBI Taxonomy" id="1608628"/>
    <lineage>
        <taxon>Bacteria</taxon>
        <taxon>Pseudomonadati</taxon>
        <taxon>Pseudomonadota</taxon>
        <taxon>Alphaproteobacteria</taxon>
        <taxon>Hyphomicrobiales</taxon>
        <taxon>Hyphomicrobiaceae</taxon>
        <taxon>Filomicrobium</taxon>
    </lineage>
</organism>
<sequence length="74" mass="8231">MSRTPEVIINKPLQYVKRTLVGGGLFFSGASFIHFAVGNNGIIQLLIGGALFWLASKVKYKWVKEFEVGGFKRV</sequence>
<dbReference type="KEGG" id="fil:BN1229_v1_2020"/>
<dbReference type="OrthoDB" id="10002532at2"/>
<proteinExistence type="predicted"/>
<dbReference type="RefSeq" id="WP_046478092.1">
    <property type="nucleotide sequence ID" value="NZ_LN829118.1"/>
</dbReference>
<gene>
    <name evidence="2" type="ORF">YBN1229_v1_2023</name>
</gene>
<keyword evidence="1" id="KW-0812">Transmembrane</keyword>
<accession>A0A0D6JG28</accession>
<dbReference type="AlphaFoldDB" id="A0A0D6JG28"/>
<dbReference type="Proteomes" id="UP000033187">
    <property type="component" value="Chromosome 1"/>
</dbReference>
<keyword evidence="3" id="KW-1185">Reference proteome</keyword>
<keyword evidence="1" id="KW-1133">Transmembrane helix</keyword>
<evidence type="ECO:0000256" key="1">
    <source>
        <dbReference type="SAM" id="Phobius"/>
    </source>
</evidence>
<dbReference type="KEGG" id="fiy:BN1229_v1_2023"/>